<dbReference type="InterPro" id="IPR005770">
    <property type="entry name" value="PhnD"/>
</dbReference>
<name>A0ABT4FWV5_PANTH</name>
<dbReference type="PROSITE" id="PS51257">
    <property type="entry name" value="PROKAR_LIPOPROTEIN"/>
    <property type="match status" value="1"/>
</dbReference>
<keyword evidence="5" id="KW-1185">Reference proteome</keyword>
<keyword evidence="2 3" id="KW-0732">Signal</keyword>
<proteinExistence type="inferred from homology"/>
<evidence type="ECO:0000313" key="5">
    <source>
        <dbReference type="Proteomes" id="UP001209276"/>
    </source>
</evidence>
<evidence type="ECO:0000256" key="2">
    <source>
        <dbReference type="ARBA" id="ARBA00022729"/>
    </source>
</evidence>
<evidence type="ECO:0000256" key="1">
    <source>
        <dbReference type="ARBA" id="ARBA00007162"/>
    </source>
</evidence>
<dbReference type="SUPFAM" id="SSF53850">
    <property type="entry name" value="Periplasmic binding protein-like II"/>
    <property type="match status" value="1"/>
</dbReference>
<comment type="caution">
    <text evidence="4">The sequence shown here is derived from an EMBL/GenBank/DDBJ whole genome shotgun (WGS) entry which is preliminary data.</text>
</comment>
<dbReference type="Pfam" id="PF12974">
    <property type="entry name" value="Phosphonate-bd"/>
    <property type="match status" value="1"/>
</dbReference>
<gene>
    <name evidence="4" type="primary">phnD</name>
    <name evidence="4" type="ORF">M5W83_09335</name>
</gene>
<protein>
    <submittedName>
        <fullName evidence="4">Phosphate/phosphite/phosphonate ABC transporter substrate-binding protein</fullName>
    </submittedName>
</protein>
<dbReference type="Proteomes" id="UP001209276">
    <property type="component" value="Unassembled WGS sequence"/>
</dbReference>
<evidence type="ECO:0000256" key="3">
    <source>
        <dbReference type="SAM" id="SignalP"/>
    </source>
</evidence>
<comment type="similarity">
    <text evidence="1">Belongs to the phosphate/phosphite/phosphonate binding protein family.</text>
</comment>
<dbReference type="PANTHER" id="PTHR35841">
    <property type="entry name" value="PHOSPHONATES-BINDING PERIPLASMIC PROTEIN"/>
    <property type="match status" value="1"/>
</dbReference>
<dbReference type="Gene3D" id="3.40.190.10">
    <property type="entry name" value="Periplasmic binding protein-like II"/>
    <property type="match status" value="2"/>
</dbReference>
<dbReference type="PANTHER" id="PTHR35841:SF1">
    <property type="entry name" value="PHOSPHONATES-BINDING PERIPLASMIC PROTEIN"/>
    <property type="match status" value="1"/>
</dbReference>
<organism evidence="4 5">
    <name type="scientific">Paenibacillus thiaminolyticus</name>
    <name type="common">Bacillus thiaminolyticus</name>
    <dbReference type="NCBI Taxonomy" id="49283"/>
    <lineage>
        <taxon>Bacteria</taxon>
        <taxon>Bacillati</taxon>
        <taxon>Bacillota</taxon>
        <taxon>Bacilli</taxon>
        <taxon>Bacillales</taxon>
        <taxon>Paenibacillaceae</taxon>
        <taxon>Paenibacillus</taxon>
    </lineage>
</organism>
<feature type="chain" id="PRO_5046311573" evidence="3">
    <location>
        <begin position="30"/>
        <end position="316"/>
    </location>
</feature>
<accession>A0ABT4FWV5</accession>
<dbReference type="EMBL" id="JAMDMM010000019">
    <property type="protein sequence ID" value="MCY9607351.1"/>
    <property type="molecule type" value="Genomic_DNA"/>
</dbReference>
<evidence type="ECO:0000313" key="4">
    <source>
        <dbReference type="EMBL" id="MCY9607351.1"/>
    </source>
</evidence>
<sequence length="316" mass="35220">MNRMRIRLPGVRRMLLLMLLAAMISGCTAGSASYDIVFAETENAPLDSRDDSPSPVRVAISSVLSPTDTINYYQAIADYVGEKLNRPAILIQRKSYNEITMLMMNGGADLALLSSGAYLTYKQKQAEGLEAIAMQERMGVPYYYGYLVVNRDSGMTDINDLKGKSIAITDPASYSSYFFISERLAEIGETPEHFFGRSVYTYNHDSSLKAIIDRVVDAAAVNSLVYEQAKRKNPDLADSLYIIAKSKPAGTSPVVISSSLPEEEKRMLQEIFLSMHEQEAMKPALDGLFIDRFVPFDPRLYETAYRDKPASRGPRL</sequence>
<feature type="signal peptide" evidence="3">
    <location>
        <begin position="1"/>
        <end position="29"/>
    </location>
</feature>
<dbReference type="GeneID" id="76996816"/>
<dbReference type="RefSeq" id="WP_244194353.1">
    <property type="nucleotide sequence ID" value="NZ_CABMNB010000047.1"/>
</dbReference>
<dbReference type="NCBIfam" id="TIGR01098">
    <property type="entry name" value="3A0109s03R"/>
    <property type="match status" value="1"/>
</dbReference>
<dbReference type="CDD" id="cd13571">
    <property type="entry name" value="PBP2_PnhD_1"/>
    <property type="match status" value="1"/>
</dbReference>
<reference evidence="4 5" key="1">
    <citation type="submission" date="2022-05" db="EMBL/GenBank/DDBJ databases">
        <title>Genome Sequencing of Bee-Associated Microbes.</title>
        <authorList>
            <person name="Dunlap C."/>
        </authorList>
    </citation>
    <scope>NUCLEOTIDE SEQUENCE [LARGE SCALE GENOMIC DNA]</scope>
    <source>
        <strain evidence="4 5">NRRL B-14613</strain>
    </source>
</reference>